<name>A0A3S6QWI5_9LACO</name>
<keyword evidence="2" id="KW-0472">Membrane</keyword>
<reference evidence="4 5" key="1">
    <citation type="submission" date="2016-11" db="EMBL/GenBank/DDBJ databases">
        <title>Interaction between Lactobacillus species and yeast in water kefir.</title>
        <authorList>
            <person name="Behr J."/>
            <person name="Xu D."/>
            <person name="Vogel R.F."/>
        </authorList>
    </citation>
    <scope>NUCLEOTIDE SEQUENCE [LARGE SCALE GENOMIC DNA]</scope>
    <source>
        <strain evidence="4 5">TMW 1.1822</strain>
    </source>
</reference>
<evidence type="ECO:0000313" key="5">
    <source>
        <dbReference type="Proteomes" id="UP000314960"/>
    </source>
</evidence>
<organism evidence="4 5">
    <name type="scientific">Liquorilactobacillus hordei</name>
    <dbReference type="NCBI Taxonomy" id="468911"/>
    <lineage>
        <taxon>Bacteria</taxon>
        <taxon>Bacillati</taxon>
        <taxon>Bacillota</taxon>
        <taxon>Bacilli</taxon>
        <taxon>Lactobacillales</taxon>
        <taxon>Lactobacillaceae</taxon>
        <taxon>Liquorilactobacillus</taxon>
    </lineage>
</organism>
<dbReference type="GO" id="GO:0003677">
    <property type="term" value="F:DNA binding"/>
    <property type="evidence" value="ECO:0007669"/>
    <property type="project" value="UniProtKB-KW"/>
</dbReference>
<accession>A0A3S6QWI5</accession>
<evidence type="ECO:0000256" key="2">
    <source>
        <dbReference type="SAM" id="Phobius"/>
    </source>
</evidence>
<dbReference type="Gene3D" id="1.10.260.40">
    <property type="entry name" value="lambda repressor-like DNA-binding domains"/>
    <property type="match status" value="1"/>
</dbReference>
<keyword evidence="2" id="KW-1133">Transmembrane helix</keyword>
<dbReference type="PROSITE" id="PS50943">
    <property type="entry name" value="HTH_CROC1"/>
    <property type="match status" value="1"/>
</dbReference>
<keyword evidence="2" id="KW-0812">Transmembrane</keyword>
<dbReference type="CDD" id="cd00093">
    <property type="entry name" value="HTH_XRE"/>
    <property type="match status" value="1"/>
</dbReference>
<feature type="domain" description="HTH cro/C1-type" evidence="3">
    <location>
        <begin position="7"/>
        <end position="61"/>
    </location>
</feature>
<keyword evidence="1" id="KW-0238">DNA-binding</keyword>
<sequence length="203" mass="23294">MKFGERLKQARIEMDLTQGQVANDFFITRQTISSWENEKTYPDISSLIKLSDYYHISLDILLKEDVGMRESLEKKEVSEELRPVRRNLILIDLILLVVLLGNLFNVFKISGGFLLCILLILLCTISALSDLNNFDKSYSLGLKYEWQKYISGDKGKKYALILPTLFVIIGMVLLMLQMMSVGLPFLFLGIVFFGAILLKNRKK</sequence>
<feature type="transmembrane region" description="Helical" evidence="2">
    <location>
        <begin position="158"/>
        <end position="176"/>
    </location>
</feature>
<dbReference type="Pfam" id="PF01381">
    <property type="entry name" value="HTH_3"/>
    <property type="match status" value="1"/>
</dbReference>
<proteinExistence type="predicted"/>
<feature type="transmembrane region" description="Helical" evidence="2">
    <location>
        <begin position="112"/>
        <end position="131"/>
    </location>
</feature>
<protein>
    <submittedName>
        <fullName evidence="4">Transcriptional regulator</fullName>
    </submittedName>
</protein>
<gene>
    <name evidence="4" type="ORF">BSQ49_10625</name>
</gene>
<dbReference type="PANTHER" id="PTHR46558">
    <property type="entry name" value="TRACRIPTIONAL REGULATORY PROTEIN-RELATED-RELATED"/>
    <property type="match status" value="1"/>
</dbReference>
<dbReference type="Proteomes" id="UP000314960">
    <property type="component" value="Chromosome"/>
</dbReference>
<dbReference type="InterPro" id="IPR001387">
    <property type="entry name" value="Cro/C1-type_HTH"/>
</dbReference>
<dbReference type="InterPro" id="IPR010982">
    <property type="entry name" value="Lambda_DNA-bd_dom_sf"/>
</dbReference>
<dbReference type="KEGG" id="lhw:BSQ49_10625"/>
<dbReference type="AlphaFoldDB" id="A0A3S6QWI5"/>
<dbReference type="EMBL" id="CP018176">
    <property type="protein sequence ID" value="AUJ30595.1"/>
    <property type="molecule type" value="Genomic_DNA"/>
</dbReference>
<evidence type="ECO:0000256" key="1">
    <source>
        <dbReference type="ARBA" id="ARBA00023125"/>
    </source>
</evidence>
<dbReference type="SMART" id="SM00530">
    <property type="entry name" value="HTH_XRE"/>
    <property type="match status" value="1"/>
</dbReference>
<dbReference type="SUPFAM" id="SSF47413">
    <property type="entry name" value="lambda repressor-like DNA-binding domains"/>
    <property type="match status" value="1"/>
</dbReference>
<dbReference type="PANTHER" id="PTHR46558:SF13">
    <property type="entry name" value="HTH-TYPE TRANSCRIPTIONAL REGULATOR IMMR"/>
    <property type="match status" value="1"/>
</dbReference>
<feature type="transmembrane region" description="Helical" evidence="2">
    <location>
        <begin position="88"/>
        <end position="106"/>
    </location>
</feature>
<evidence type="ECO:0000313" key="4">
    <source>
        <dbReference type="EMBL" id="AUJ30595.1"/>
    </source>
</evidence>
<evidence type="ECO:0000259" key="3">
    <source>
        <dbReference type="PROSITE" id="PS50943"/>
    </source>
</evidence>
<feature type="transmembrane region" description="Helical" evidence="2">
    <location>
        <begin position="182"/>
        <end position="198"/>
    </location>
</feature>
<dbReference type="RefSeq" id="WP_141055068.1">
    <property type="nucleotide sequence ID" value="NZ_CP018176.1"/>
</dbReference>